<dbReference type="Pfam" id="PF13176">
    <property type="entry name" value="TPR_7"/>
    <property type="match status" value="1"/>
</dbReference>
<keyword evidence="2" id="KW-0547">Nucleotide-binding</keyword>
<dbReference type="PRINTS" id="PR00364">
    <property type="entry name" value="DISEASERSIST"/>
</dbReference>
<reference evidence="3" key="1">
    <citation type="journal article" date="2019" name="Int. J. Syst. Evol. Microbiol.">
        <title>The Global Catalogue of Microorganisms (GCM) 10K type strain sequencing project: providing services to taxonomists for standard genome sequencing and annotation.</title>
        <authorList>
            <consortium name="The Broad Institute Genomics Platform"/>
            <consortium name="The Broad Institute Genome Sequencing Center for Infectious Disease"/>
            <person name="Wu L."/>
            <person name="Ma J."/>
        </authorList>
    </citation>
    <scope>NUCLEOTIDE SEQUENCE [LARGE SCALE GENOMIC DNA]</scope>
    <source>
        <strain evidence="3">CGMCC 4.7641</strain>
    </source>
</reference>
<evidence type="ECO:0000256" key="1">
    <source>
        <dbReference type="SAM" id="MobiDB-lite"/>
    </source>
</evidence>
<dbReference type="Gene3D" id="1.25.40.10">
    <property type="entry name" value="Tetratricopeptide repeat domain"/>
    <property type="match status" value="3"/>
</dbReference>
<keyword evidence="3" id="KW-1185">Reference proteome</keyword>
<dbReference type="Proteomes" id="UP001597483">
    <property type="component" value="Unassembled WGS sequence"/>
</dbReference>
<evidence type="ECO:0000313" key="2">
    <source>
        <dbReference type="EMBL" id="MFD2468894.1"/>
    </source>
</evidence>
<dbReference type="PANTHER" id="PTHR10098">
    <property type="entry name" value="RAPSYN-RELATED"/>
    <property type="match status" value="1"/>
</dbReference>
<feature type="compositionally biased region" description="Basic residues" evidence="1">
    <location>
        <begin position="833"/>
        <end position="846"/>
    </location>
</feature>
<dbReference type="SMART" id="SM00028">
    <property type="entry name" value="TPR"/>
    <property type="match status" value="8"/>
</dbReference>
<organism evidence="2 3">
    <name type="scientific">Amycolatopsis silviterrae</name>
    <dbReference type="NCBI Taxonomy" id="1656914"/>
    <lineage>
        <taxon>Bacteria</taxon>
        <taxon>Bacillati</taxon>
        <taxon>Actinomycetota</taxon>
        <taxon>Actinomycetes</taxon>
        <taxon>Pseudonocardiales</taxon>
        <taxon>Pseudonocardiaceae</taxon>
        <taxon>Amycolatopsis</taxon>
    </lineage>
</organism>
<dbReference type="Gene3D" id="3.40.50.300">
    <property type="entry name" value="P-loop containing nucleotide triphosphate hydrolases"/>
    <property type="match status" value="1"/>
</dbReference>
<sequence length="846" mass="91666">MNDDIRNTVTGDVFFSTVIQGRDITVVLPPQIFPAMTGLPPTTPTFTGRDSDLAALLDNLAPAENPALPTLVTAAVGGMAGVGKTELALQAARVALARGWFPGGVLFTDMRGYDTDPAVRREPGQALEGLLRAAGLPGEHIPADVQDRSRLLRSVLAAYAARGRRVLVVVDNVSASRQARPMLPSDGVCAAIVTSRHVLADLDARLLNLATLSVGQSVDLFDKALRLRNPADTRVQNQPGDAARLADMCAGLPLALQIVAAQLAANPAKPLAAMTADLDDVASRLEGMAFADRAVHAVFDSSYRLLTDAQARLFRLLSLNSGPDISTTAAASLTGTAMAETRRDLDALAHAHLIEPGTAYDRWRMHDLLRLHSAHHGDGQAEQDQRDQALTRLLDYYLTTTTAANAHLDPRITDPEPLGFPDQQQAMEWLDTEYPNLTAAAATATAADHPAVTRDLPQAMWHFLRRRRHLNDWVALSETAIDASRTLSDRDGEATALNALGSALQEMRRFEEAVTAHTSAAQLYRDVGDRHGEGKALINLGAALVQNRLPDQAVAPLNDAAERFHQTGDRLHEAMALQNLGTVLRQMRRFQEAVAIHTDVVRLYRETGDRHGEAMAVDNLGSSLQEVQRLDEAIAVHRDAARLYQETADGHGVALALNNLGRALRAVQRPDEAVTALEEAARLHHETGDCHGEAMALNNLGSALGQTGRLDESATAHGAAVQLYLETDDLDGQSAALHNHGIALRQVGRFNEAATAHQGAAQLYRELGNRFHEAAALHGLGMALHQVRSFADAVTACQKAAQIFGELGDHHNEKIALEDLRRAQRSQDTARTRWWHRHRPDTRKEP</sequence>
<dbReference type="PANTHER" id="PTHR10098:SF108">
    <property type="entry name" value="TETRATRICOPEPTIDE REPEAT PROTEIN 28"/>
    <property type="match status" value="1"/>
</dbReference>
<dbReference type="GO" id="GO:0005524">
    <property type="term" value="F:ATP binding"/>
    <property type="evidence" value="ECO:0007669"/>
    <property type="project" value="UniProtKB-KW"/>
</dbReference>
<dbReference type="EMBL" id="JBHUKS010000011">
    <property type="protein sequence ID" value="MFD2468894.1"/>
    <property type="molecule type" value="Genomic_DNA"/>
</dbReference>
<dbReference type="Pfam" id="PF13424">
    <property type="entry name" value="TPR_12"/>
    <property type="match status" value="3"/>
</dbReference>
<name>A0ABW5H7Q3_9PSEU</name>
<keyword evidence="2" id="KW-0067">ATP-binding</keyword>
<dbReference type="InterPro" id="IPR019734">
    <property type="entry name" value="TPR_rpt"/>
</dbReference>
<gene>
    <name evidence="2" type="ORF">ACFSVL_16005</name>
</gene>
<proteinExistence type="predicted"/>
<accession>A0ABW5H7Q3</accession>
<feature type="region of interest" description="Disordered" evidence="1">
    <location>
        <begin position="821"/>
        <end position="846"/>
    </location>
</feature>
<comment type="caution">
    <text evidence="2">The sequence shown here is derived from an EMBL/GenBank/DDBJ whole genome shotgun (WGS) entry which is preliminary data.</text>
</comment>
<dbReference type="SUPFAM" id="SSF48452">
    <property type="entry name" value="TPR-like"/>
    <property type="match status" value="3"/>
</dbReference>
<dbReference type="RefSeq" id="WP_378304847.1">
    <property type="nucleotide sequence ID" value="NZ_JBHUKS010000011.1"/>
</dbReference>
<protein>
    <submittedName>
        <fullName evidence="2">ATP-binding protein</fullName>
    </submittedName>
</protein>
<evidence type="ECO:0000313" key="3">
    <source>
        <dbReference type="Proteomes" id="UP001597483"/>
    </source>
</evidence>
<dbReference type="InterPro" id="IPR011990">
    <property type="entry name" value="TPR-like_helical_dom_sf"/>
</dbReference>
<dbReference type="InterPro" id="IPR027417">
    <property type="entry name" value="P-loop_NTPase"/>
</dbReference>
<dbReference type="SUPFAM" id="SSF52540">
    <property type="entry name" value="P-loop containing nucleoside triphosphate hydrolases"/>
    <property type="match status" value="1"/>
</dbReference>